<comment type="caution">
    <text evidence="7">The sequence shown here is derived from an EMBL/GenBank/DDBJ whole genome shotgun (WGS) entry which is preliminary data.</text>
</comment>
<evidence type="ECO:0000256" key="2">
    <source>
        <dbReference type="ARBA" id="ARBA00022801"/>
    </source>
</evidence>
<feature type="region of interest" description="Disordered" evidence="5">
    <location>
        <begin position="574"/>
        <end position="611"/>
    </location>
</feature>
<accession>A0A0P7B112</accession>
<evidence type="ECO:0000259" key="6">
    <source>
        <dbReference type="Pfam" id="PF13087"/>
    </source>
</evidence>
<sequence>MQPSGVLSTFLENLCKDLQAKNGKLASIPVKLWYTPSEETLKLESAAITAMNAPPKGSRAQRLWDYILDFQHTPKPSNFLHMFPELAQALASGGFRGGEHTAVMAALPDVGGYAFVQGGPGSGKSTLGATICHSLRAEMTQSSRATSSMSQFAKHLTLPQDATTSLPSHGTRPLVTDTTDYIANLVGQHDAARKLLVRAVETCHVICATPVAFAQMINHVPDLEISLVVVDEAGRMTEASSLVSVSKCPNVPHWFTGDTRPYTPGARTRNDYQLKDFFRPQRDTSLFKRIGNVGGMTATLHDNHRARGRMANWAVGALYDNEIVIVNSSLTDPVRDLQNWLSSAIPVDKASSSIFVLDIAESTEILVGTSYANPINAIVGCEFVISAYQAGKLWNAVDFSKMKEPCRVGTTLIIVGYSAQKSEWEGRLRQTSPAEAPLSMIEVRTIDDSPSHEADLVIVDLTRKDKAGFLNQEQRLTVLATRARIGMVILGTKKCTTMKTGLGNLFNYVEKRNAYALVRHRHPKAPWNKFCTHCIQHGHYVNECTVTLRCSICHAKNQRSDHALRNCKRAGEHPFPEEYGARKASDGVDRDPLSYRQISAGKRVNMRRAKK</sequence>
<dbReference type="GO" id="GO:0043139">
    <property type="term" value="F:5'-3' DNA helicase activity"/>
    <property type="evidence" value="ECO:0007669"/>
    <property type="project" value="TreeGrafter"/>
</dbReference>
<keyword evidence="2" id="KW-0378">Hydrolase</keyword>
<evidence type="ECO:0000256" key="5">
    <source>
        <dbReference type="SAM" id="MobiDB-lite"/>
    </source>
</evidence>
<evidence type="ECO:0000313" key="8">
    <source>
        <dbReference type="Proteomes" id="UP000050424"/>
    </source>
</evidence>
<dbReference type="AlphaFoldDB" id="A0A0P7B112"/>
<feature type="compositionally biased region" description="Basic and acidic residues" evidence="5">
    <location>
        <begin position="574"/>
        <end position="593"/>
    </location>
</feature>
<evidence type="ECO:0000256" key="3">
    <source>
        <dbReference type="ARBA" id="ARBA00022806"/>
    </source>
</evidence>
<keyword evidence="8" id="KW-1185">Reference proteome</keyword>
<keyword evidence="4" id="KW-0067">ATP-binding</keyword>
<evidence type="ECO:0000313" key="7">
    <source>
        <dbReference type="EMBL" id="KPM43648.1"/>
    </source>
</evidence>
<dbReference type="GO" id="GO:0016787">
    <property type="term" value="F:hydrolase activity"/>
    <property type="evidence" value="ECO:0007669"/>
    <property type="project" value="UniProtKB-KW"/>
</dbReference>
<dbReference type="Proteomes" id="UP000050424">
    <property type="component" value="Unassembled WGS sequence"/>
</dbReference>
<dbReference type="OrthoDB" id="6513042at2759"/>
<keyword evidence="1" id="KW-0547">Nucleotide-binding</keyword>
<reference evidence="7 8" key="1">
    <citation type="submission" date="2015-09" db="EMBL/GenBank/DDBJ databases">
        <title>Draft genome of a European isolate of the apple canker pathogen Neonectria ditissima.</title>
        <authorList>
            <person name="Gomez-Cortecero A."/>
            <person name="Harrison R.J."/>
            <person name="Armitage A.D."/>
        </authorList>
    </citation>
    <scope>NUCLEOTIDE SEQUENCE [LARGE SCALE GENOMIC DNA]</scope>
    <source>
        <strain evidence="7 8">R09/05</strain>
    </source>
</reference>
<dbReference type="STRING" id="78410.A0A0P7B112"/>
<dbReference type="SUPFAM" id="SSF52540">
    <property type="entry name" value="P-loop containing nucleoside triphosphate hydrolases"/>
    <property type="match status" value="1"/>
</dbReference>
<dbReference type="InterPro" id="IPR041679">
    <property type="entry name" value="DNA2/NAM7-like_C"/>
</dbReference>
<proteinExistence type="predicted"/>
<name>A0A0P7B112_9HYPO</name>
<dbReference type="InterPro" id="IPR050534">
    <property type="entry name" value="Coronavir_polyprotein_1ab"/>
</dbReference>
<gene>
    <name evidence="7" type="ORF">AK830_g2907</name>
</gene>
<evidence type="ECO:0000256" key="4">
    <source>
        <dbReference type="ARBA" id="ARBA00022840"/>
    </source>
</evidence>
<protein>
    <recommendedName>
        <fullName evidence="6">DNA2/NAM7 helicase-like C-terminal domain-containing protein</fullName>
    </recommendedName>
</protein>
<dbReference type="GO" id="GO:0005524">
    <property type="term" value="F:ATP binding"/>
    <property type="evidence" value="ECO:0007669"/>
    <property type="project" value="UniProtKB-KW"/>
</dbReference>
<dbReference type="Pfam" id="PF13087">
    <property type="entry name" value="AAA_12"/>
    <property type="match status" value="1"/>
</dbReference>
<feature type="domain" description="DNA2/NAM7 helicase-like C-terminal" evidence="6">
    <location>
        <begin position="283"/>
        <end position="493"/>
    </location>
</feature>
<organism evidence="7 8">
    <name type="scientific">Neonectria ditissima</name>
    <dbReference type="NCBI Taxonomy" id="78410"/>
    <lineage>
        <taxon>Eukaryota</taxon>
        <taxon>Fungi</taxon>
        <taxon>Dikarya</taxon>
        <taxon>Ascomycota</taxon>
        <taxon>Pezizomycotina</taxon>
        <taxon>Sordariomycetes</taxon>
        <taxon>Hypocreomycetidae</taxon>
        <taxon>Hypocreales</taxon>
        <taxon>Nectriaceae</taxon>
        <taxon>Neonectria</taxon>
    </lineage>
</organism>
<dbReference type="PANTHER" id="PTHR43788:SF8">
    <property type="entry name" value="DNA-BINDING PROTEIN SMUBP-2"/>
    <property type="match status" value="1"/>
</dbReference>
<dbReference type="Gene3D" id="3.40.50.300">
    <property type="entry name" value="P-loop containing nucleotide triphosphate hydrolases"/>
    <property type="match status" value="2"/>
</dbReference>
<dbReference type="EMBL" id="LKCW01000029">
    <property type="protein sequence ID" value="KPM43648.1"/>
    <property type="molecule type" value="Genomic_DNA"/>
</dbReference>
<dbReference type="InterPro" id="IPR027417">
    <property type="entry name" value="P-loop_NTPase"/>
</dbReference>
<evidence type="ECO:0000256" key="1">
    <source>
        <dbReference type="ARBA" id="ARBA00022741"/>
    </source>
</evidence>
<keyword evidence="3" id="KW-0347">Helicase</keyword>
<dbReference type="PANTHER" id="PTHR43788">
    <property type="entry name" value="DNA2/NAM7 HELICASE FAMILY MEMBER"/>
    <property type="match status" value="1"/>
</dbReference>